<keyword evidence="2" id="KW-1185">Reference proteome</keyword>
<gene>
    <name evidence="1" type="ORF">NOR_07503</name>
</gene>
<dbReference type="AlphaFoldDB" id="A0A166Y1I2"/>
<dbReference type="EMBL" id="AZHC01000035">
    <property type="protein sequence ID" value="OAA36424.1"/>
    <property type="molecule type" value="Genomic_DNA"/>
</dbReference>
<proteinExistence type="predicted"/>
<reference evidence="1 2" key="1">
    <citation type="journal article" date="2016" name="Genome Biol. Evol.">
        <title>Divergent and convergent evolution of fungal pathogenicity.</title>
        <authorList>
            <person name="Shang Y."/>
            <person name="Xiao G."/>
            <person name="Zheng P."/>
            <person name="Cen K."/>
            <person name="Zhan S."/>
            <person name="Wang C."/>
        </authorList>
    </citation>
    <scope>NUCLEOTIDE SEQUENCE [LARGE SCALE GENOMIC DNA]</scope>
    <source>
        <strain evidence="1 2">RCEF 4871</strain>
    </source>
</reference>
<name>A0A166Y1I2_METRR</name>
<evidence type="ECO:0000313" key="2">
    <source>
        <dbReference type="Proteomes" id="UP000243498"/>
    </source>
</evidence>
<protein>
    <submittedName>
        <fullName evidence="1">Uncharacterized protein</fullName>
    </submittedName>
</protein>
<organism evidence="1 2">
    <name type="scientific">Metarhizium rileyi (strain RCEF 4871)</name>
    <name type="common">Nomuraea rileyi</name>
    <dbReference type="NCBI Taxonomy" id="1649241"/>
    <lineage>
        <taxon>Eukaryota</taxon>
        <taxon>Fungi</taxon>
        <taxon>Dikarya</taxon>
        <taxon>Ascomycota</taxon>
        <taxon>Pezizomycotina</taxon>
        <taxon>Sordariomycetes</taxon>
        <taxon>Hypocreomycetidae</taxon>
        <taxon>Hypocreales</taxon>
        <taxon>Clavicipitaceae</taxon>
        <taxon>Metarhizium</taxon>
    </lineage>
</organism>
<comment type="caution">
    <text evidence="1">The sequence shown here is derived from an EMBL/GenBank/DDBJ whole genome shotgun (WGS) entry which is preliminary data.</text>
</comment>
<accession>A0A166Y1I2</accession>
<sequence length="124" mass="13634">MSAQGSAADHEPGLKQLRRYDDTNGWRISIYMIAGFLTCDEKVKGFSNAGAVPDDGWTNREFPRFVDAAPISTSFAFPGLVQQDEVSGRMSYNNRNDMYTAQEECRGIGLPCLSLVFSAGISLK</sequence>
<dbReference type="Proteomes" id="UP000243498">
    <property type="component" value="Unassembled WGS sequence"/>
</dbReference>
<evidence type="ECO:0000313" key="1">
    <source>
        <dbReference type="EMBL" id="OAA36424.1"/>
    </source>
</evidence>